<keyword evidence="3" id="KW-1185">Reference proteome</keyword>
<evidence type="ECO:0000256" key="1">
    <source>
        <dbReference type="SAM" id="Phobius"/>
    </source>
</evidence>
<sequence>MAVLSPGAVPSALLRKDGESLLEFTKAMGILKAFSLIDADDRETNYRMHDLVHLATQEWLESQAKRATYEKGALQVLADKFPSGESQQWDQCKKIYPHAGVVEHFDTSSASTSLQKARLKQKMANYVRAQDQYDPAMKRHEEAAEAFQKERRTRDLETLNNMSDMGLTLTYQGCATKGERLLRTATSGIEEIQGPQDLNTMNHLARLAENLLCQAKFSTAERIYRRVYTNRKAILGEGHLDTLLSLSYLGPPLEWLGRLEESEDVNQRAVGGMQRILPVHHASLYLAEIKLCFILQKRGKLEEAESSARRSLENRLAIYGPGHKWVGWSTQTLSLTLRDQGRHEEALYHSKAVVQMREREFPANHILVIKAIYTLAFLYHGLQGYDQASIHYLDCLARAQMSYGLLHPLPVAIRAQYLRMIERMTDVELNWRTFVSPRAFWMTLSPKQFSILAHFVGVPDPQRHNRNVGVELLETYCFVLVTYARQLWHRVMHMVIIGLIILSVILCESMIFSWIDRRIPFS</sequence>
<dbReference type="InterPro" id="IPR011990">
    <property type="entry name" value="TPR-like_helical_dom_sf"/>
</dbReference>
<dbReference type="EMBL" id="FWEW01000417">
    <property type="protein sequence ID" value="SLM34841.1"/>
    <property type="molecule type" value="Genomic_DNA"/>
</dbReference>
<protein>
    <submittedName>
        <fullName evidence="2">Tetratricopeptide-like helical domain</fullName>
    </submittedName>
</protein>
<keyword evidence="1" id="KW-0472">Membrane</keyword>
<organism evidence="2 3">
    <name type="scientific">Lasallia pustulata</name>
    <dbReference type="NCBI Taxonomy" id="136370"/>
    <lineage>
        <taxon>Eukaryota</taxon>
        <taxon>Fungi</taxon>
        <taxon>Dikarya</taxon>
        <taxon>Ascomycota</taxon>
        <taxon>Pezizomycotina</taxon>
        <taxon>Lecanoromycetes</taxon>
        <taxon>OSLEUM clade</taxon>
        <taxon>Umbilicariomycetidae</taxon>
        <taxon>Umbilicariales</taxon>
        <taxon>Umbilicariaceae</taxon>
        <taxon>Lasallia</taxon>
    </lineage>
</organism>
<name>A0A1W5CVI3_9LECA</name>
<dbReference type="PANTHER" id="PTHR46082:SF6">
    <property type="entry name" value="AAA+ ATPASE DOMAIN-CONTAINING PROTEIN-RELATED"/>
    <property type="match status" value="1"/>
</dbReference>
<reference evidence="3" key="1">
    <citation type="submission" date="2017-03" db="EMBL/GenBank/DDBJ databases">
        <authorList>
            <person name="Sharma R."/>
            <person name="Thines M."/>
        </authorList>
    </citation>
    <scope>NUCLEOTIDE SEQUENCE [LARGE SCALE GENOMIC DNA]</scope>
</reference>
<feature type="transmembrane region" description="Helical" evidence="1">
    <location>
        <begin position="491"/>
        <end position="515"/>
    </location>
</feature>
<keyword evidence="1" id="KW-1133">Transmembrane helix</keyword>
<dbReference type="AlphaFoldDB" id="A0A1W5CVI3"/>
<evidence type="ECO:0000313" key="3">
    <source>
        <dbReference type="Proteomes" id="UP000192927"/>
    </source>
</evidence>
<keyword evidence="1" id="KW-0812">Transmembrane</keyword>
<dbReference type="PANTHER" id="PTHR46082">
    <property type="entry name" value="ATP/GTP-BINDING PROTEIN-RELATED"/>
    <property type="match status" value="1"/>
</dbReference>
<proteinExistence type="predicted"/>
<dbReference type="Proteomes" id="UP000192927">
    <property type="component" value="Unassembled WGS sequence"/>
</dbReference>
<dbReference type="InterPro" id="IPR053137">
    <property type="entry name" value="NLR-like"/>
</dbReference>
<dbReference type="Pfam" id="PF13424">
    <property type="entry name" value="TPR_12"/>
    <property type="match status" value="2"/>
</dbReference>
<evidence type="ECO:0000313" key="2">
    <source>
        <dbReference type="EMBL" id="SLM34841.1"/>
    </source>
</evidence>
<accession>A0A1W5CVI3</accession>
<dbReference type="Gene3D" id="1.25.40.10">
    <property type="entry name" value="Tetratricopeptide repeat domain"/>
    <property type="match status" value="2"/>
</dbReference>
<dbReference type="SUPFAM" id="SSF48452">
    <property type="entry name" value="TPR-like"/>
    <property type="match status" value="2"/>
</dbReference>